<evidence type="ECO:0000313" key="12">
    <source>
        <dbReference type="Proteomes" id="UP000007875"/>
    </source>
</evidence>
<evidence type="ECO:0000256" key="5">
    <source>
        <dbReference type="ARBA" id="ARBA00023125"/>
    </source>
</evidence>
<feature type="region of interest" description="Disordered" evidence="9">
    <location>
        <begin position="52"/>
        <end position="82"/>
    </location>
</feature>
<dbReference type="InParanoid" id="H2YUF8"/>
<dbReference type="PANTHER" id="PTHR24085">
    <property type="entry name" value="NUCLEAR HORMONE RECEPTOR"/>
    <property type="match status" value="1"/>
</dbReference>
<evidence type="ECO:0000256" key="8">
    <source>
        <dbReference type="ARBA" id="ARBA00023242"/>
    </source>
</evidence>
<keyword evidence="8" id="KW-0539">Nucleus</keyword>
<dbReference type="GO" id="GO:0005667">
    <property type="term" value="C:transcription regulator complex"/>
    <property type="evidence" value="ECO:0007669"/>
    <property type="project" value="TreeGrafter"/>
</dbReference>
<accession>H2YUF8</accession>
<feature type="compositionally biased region" description="Basic and acidic residues" evidence="9">
    <location>
        <begin position="577"/>
        <end position="586"/>
    </location>
</feature>
<dbReference type="OMA" id="KTRTHCP"/>
<dbReference type="SUPFAM" id="SSF57716">
    <property type="entry name" value="Glucocorticoid receptor-like (DNA-binding domain)"/>
    <property type="match status" value="1"/>
</dbReference>
<keyword evidence="5" id="KW-0238">DNA-binding</keyword>
<dbReference type="GO" id="GO:0035259">
    <property type="term" value="F:nuclear glucocorticoid receptor binding"/>
    <property type="evidence" value="ECO:0007669"/>
    <property type="project" value="TreeGrafter"/>
</dbReference>
<dbReference type="PRINTS" id="PR00047">
    <property type="entry name" value="STROIDFINGER"/>
</dbReference>
<feature type="region of interest" description="Disordered" evidence="9">
    <location>
        <begin position="205"/>
        <end position="231"/>
    </location>
</feature>
<evidence type="ECO:0000259" key="10">
    <source>
        <dbReference type="PROSITE" id="PS51030"/>
    </source>
</evidence>
<dbReference type="eggNOG" id="KOG4217">
    <property type="taxonomic scope" value="Eukaryota"/>
</dbReference>
<dbReference type="HOGENOM" id="CLU_435189_0_0_1"/>
<dbReference type="PROSITE" id="PS51030">
    <property type="entry name" value="NUCLEAR_REC_DBD_2"/>
    <property type="match status" value="1"/>
</dbReference>
<feature type="region of interest" description="Disordered" evidence="9">
    <location>
        <begin position="550"/>
        <end position="586"/>
    </location>
</feature>
<dbReference type="Ensembl" id="ENSCSAVT00000009082.1">
    <property type="protein sequence ID" value="ENSCSAVP00000008968.1"/>
    <property type="gene ID" value="ENSCSAVG00000005307.1"/>
</dbReference>
<evidence type="ECO:0000256" key="6">
    <source>
        <dbReference type="ARBA" id="ARBA00023163"/>
    </source>
</evidence>
<keyword evidence="6" id="KW-0804">Transcription</keyword>
<keyword evidence="2" id="KW-0863">Zinc-finger</keyword>
<keyword evidence="7" id="KW-0675">Receptor</keyword>
<dbReference type="FunFam" id="3.30.50.10:FF:000116">
    <property type="entry name" value="Nuclear receptor subfamily 4, group A, member 1"/>
    <property type="match status" value="1"/>
</dbReference>
<evidence type="ECO:0000256" key="7">
    <source>
        <dbReference type="ARBA" id="ARBA00023170"/>
    </source>
</evidence>
<dbReference type="GO" id="GO:0000978">
    <property type="term" value="F:RNA polymerase II cis-regulatory region sequence-specific DNA binding"/>
    <property type="evidence" value="ECO:0007669"/>
    <property type="project" value="TreeGrafter"/>
</dbReference>
<dbReference type="CDD" id="cd06969">
    <property type="entry name" value="NR_DBD_NGFI-B"/>
    <property type="match status" value="1"/>
</dbReference>
<reference evidence="11" key="2">
    <citation type="submission" date="2025-08" db="UniProtKB">
        <authorList>
            <consortium name="Ensembl"/>
        </authorList>
    </citation>
    <scope>IDENTIFICATION</scope>
</reference>
<evidence type="ECO:0000256" key="2">
    <source>
        <dbReference type="ARBA" id="ARBA00022771"/>
    </source>
</evidence>
<reference evidence="12" key="1">
    <citation type="submission" date="2003-08" db="EMBL/GenBank/DDBJ databases">
        <authorList>
            <person name="Birren B."/>
            <person name="Nusbaum C."/>
            <person name="Abebe A."/>
            <person name="Abouelleil A."/>
            <person name="Adekoya E."/>
            <person name="Ait-zahra M."/>
            <person name="Allen N."/>
            <person name="Allen T."/>
            <person name="An P."/>
            <person name="Anderson M."/>
            <person name="Anderson S."/>
            <person name="Arachchi H."/>
            <person name="Armbruster J."/>
            <person name="Bachantsang P."/>
            <person name="Baldwin J."/>
            <person name="Barry A."/>
            <person name="Bayul T."/>
            <person name="Blitshsteyn B."/>
            <person name="Bloom T."/>
            <person name="Blye J."/>
            <person name="Boguslavskiy L."/>
            <person name="Borowsky M."/>
            <person name="Boukhgalter B."/>
            <person name="Brunache A."/>
            <person name="Butler J."/>
            <person name="Calixte N."/>
            <person name="Calvo S."/>
            <person name="Camarata J."/>
            <person name="Campo K."/>
            <person name="Chang J."/>
            <person name="Cheshatsang Y."/>
            <person name="Citroen M."/>
            <person name="Collymore A."/>
            <person name="Considine T."/>
            <person name="Cook A."/>
            <person name="Cooke P."/>
            <person name="Corum B."/>
            <person name="Cuomo C."/>
            <person name="David R."/>
            <person name="Dawoe T."/>
            <person name="Degray S."/>
            <person name="Dodge S."/>
            <person name="Dooley K."/>
            <person name="Dorje P."/>
            <person name="Dorjee K."/>
            <person name="Dorris L."/>
            <person name="Duffey N."/>
            <person name="Dupes A."/>
            <person name="Elkins T."/>
            <person name="Engels R."/>
            <person name="Erickson J."/>
            <person name="Farina A."/>
            <person name="Faro S."/>
            <person name="Ferreira P."/>
            <person name="Fischer H."/>
            <person name="Fitzgerald M."/>
            <person name="Foley K."/>
            <person name="Gage D."/>
            <person name="Galagan J."/>
            <person name="Gearin G."/>
            <person name="Gnerre S."/>
            <person name="Gnirke A."/>
            <person name="Goyette A."/>
            <person name="Graham J."/>
            <person name="Grandbois E."/>
            <person name="Gyaltsen K."/>
            <person name="Hafez N."/>
            <person name="Hagopian D."/>
            <person name="Hagos B."/>
            <person name="Hall J."/>
            <person name="Hatcher B."/>
            <person name="Heller A."/>
            <person name="Higgins H."/>
            <person name="Honan T."/>
            <person name="Horn A."/>
            <person name="Houde N."/>
            <person name="Hughes L."/>
            <person name="Hulme W."/>
            <person name="Husby E."/>
            <person name="Iliev I."/>
            <person name="Jaffe D."/>
            <person name="Jones C."/>
            <person name="Kamal M."/>
            <person name="Kamat A."/>
            <person name="Kamvysselis M."/>
            <person name="Karlsson E."/>
            <person name="Kells C."/>
            <person name="Kieu A."/>
            <person name="Kisner P."/>
            <person name="Kodira C."/>
            <person name="Kulbokas E."/>
            <person name="Labutti K."/>
            <person name="Lama D."/>
            <person name="Landers T."/>
            <person name="Leger J."/>
            <person name="Levine S."/>
            <person name="Lewis D."/>
            <person name="Lewis T."/>
            <person name="Lindblad-toh K."/>
            <person name="Liu X."/>
            <person name="Lokyitsang T."/>
            <person name="Lokyitsang Y."/>
            <person name="Lucien O."/>
            <person name="Lui A."/>
            <person name="Ma L.J."/>
            <person name="Mabbitt R."/>
            <person name="Macdonald J."/>
            <person name="Maclean C."/>
            <person name="Major J."/>
            <person name="Manning J."/>
            <person name="Marabella R."/>
            <person name="Maru K."/>
            <person name="Matthews C."/>
            <person name="Mauceli E."/>
            <person name="Mccarthy M."/>
            <person name="Mcdonough S."/>
            <person name="Mcghee T."/>
            <person name="Meldrim J."/>
            <person name="Meneus L."/>
            <person name="Mesirov J."/>
            <person name="Mihalev A."/>
            <person name="Mihova T."/>
            <person name="Mikkelsen T."/>
            <person name="Mlenga V."/>
            <person name="Moru K."/>
            <person name="Mozes J."/>
            <person name="Mulrain L."/>
            <person name="Munson G."/>
            <person name="Naylor J."/>
            <person name="Newes C."/>
            <person name="Nguyen C."/>
            <person name="Nguyen N."/>
            <person name="Nguyen T."/>
            <person name="Nicol R."/>
            <person name="Nielsen C."/>
            <person name="Nizzari M."/>
            <person name="Norbu C."/>
            <person name="Norbu N."/>
            <person name="O'donnell P."/>
            <person name="Okoawo O."/>
            <person name="O'leary S."/>
            <person name="Omotosho B."/>
            <person name="O'neill K."/>
            <person name="Osman S."/>
            <person name="Parker S."/>
            <person name="Perrin D."/>
            <person name="Phunkhang P."/>
            <person name="Piqani B."/>
            <person name="Purcell S."/>
            <person name="Rachupka T."/>
            <person name="Ramasamy U."/>
            <person name="Rameau R."/>
            <person name="Ray V."/>
            <person name="Raymond C."/>
            <person name="Retta R."/>
            <person name="Richardson S."/>
            <person name="Rise C."/>
            <person name="Rodriguez J."/>
            <person name="Rogers J."/>
            <person name="Rogov P."/>
            <person name="Rutman M."/>
            <person name="Schupbach R."/>
            <person name="Seaman C."/>
            <person name="Settipalli S."/>
            <person name="Sharpe T."/>
            <person name="Sheridan J."/>
            <person name="Sherpa N."/>
            <person name="Shi J."/>
            <person name="Smirnov S."/>
            <person name="Smith C."/>
            <person name="Sougnez C."/>
            <person name="Spencer B."/>
            <person name="Stalker J."/>
            <person name="Stange-thomann N."/>
            <person name="Stavropoulos S."/>
            <person name="Stetson K."/>
            <person name="Stone C."/>
            <person name="Stone S."/>
            <person name="Stubbs M."/>
            <person name="Talamas J."/>
            <person name="Tchuinga P."/>
            <person name="Tenzing P."/>
            <person name="Tesfaye S."/>
            <person name="Theodore J."/>
            <person name="Thoulutsang Y."/>
            <person name="Topham K."/>
            <person name="Towey S."/>
            <person name="Tsamla T."/>
            <person name="Tsomo N."/>
            <person name="Vallee D."/>
            <person name="Vassiliev H."/>
            <person name="Venkataraman V."/>
            <person name="Vinson J."/>
            <person name="Vo A."/>
            <person name="Wade C."/>
            <person name="Wang S."/>
            <person name="Wangchuk T."/>
            <person name="Wangdi T."/>
            <person name="Whittaker C."/>
            <person name="Wilkinson J."/>
            <person name="Wu Y."/>
            <person name="Wyman D."/>
            <person name="Yadav S."/>
            <person name="Yang S."/>
            <person name="Yang X."/>
            <person name="Yeager S."/>
            <person name="Yee E."/>
            <person name="Young G."/>
            <person name="Zainoun J."/>
            <person name="Zembeck L."/>
            <person name="Zimmer A."/>
            <person name="Zody M."/>
            <person name="Lander E."/>
        </authorList>
    </citation>
    <scope>NUCLEOTIDE SEQUENCE [LARGE SCALE GENOMIC DNA]</scope>
</reference>
<evidence type="ECO:0000256" key="1">
    <source>
        <dbReference type="ARBA" id="ARBA00022723"/>
    </source>
</evidence>
<sequence length="629" mass="69428">MSRLDFSRQLNNATHIGVQEHVSTDNDHADILASLRAVSGLNEDFLDDGVFGGCRENDQQSSSSSSLIGPDDSDPTDLSDPFFDRPSLLQVHQHQPLFMVNEKLSFEDDLFGSPIALQSLSTTGRNMKIAGNLGIGQGRSTGKFGQRLHRRAQDVSLAAVVQNSQWNNCLLEQPDGSPPDTPGSCTELNLMDGGDLSPDFQHSVRPRTTLVSPPPSPANPALVRTTSESPRQQILDFSTELKAPKSELTLLEENCWANNSKRRYLSFDTNSAKPSNCSTNRVLTATQSLPLHQSKNPHHGSINHNATHTTRRRQDTFNLLAFDQIINSPCPDYYSRPKINMDFENEFYSLTGEYLTTSTQNHAQISPNAMQMNQGPYTSQISPNARYQNYMSNKRRRVSLPATAENLARFQNRNDVKIEYSALNLKCDFASFQNQGNVGRPRGSPSHAHVQQQAQVHAQHPSVSQATYGGFGEGSCAVCGDKARWQHYGVLACEGCKGFFKRSVQKDARYVCLGNMNCPIDKKTRTHCPYCRYKKCLGVGMIKNVVRTDVSSRRKAPKTKSVNTPSPHAGRAGTSTKVERAPDAQGRHLAVAQSMTTANVLPAYHIGTTAATSEQQSADTMQSLYDTYI</sequence>
<organism evidence="11 12">
    <name type="scientific">Ciona savignyi</name>
    <name type="common">Pacific transparent sea squirt</name>
    <dbReference type="NCBI Taxonomy" id="51511"/>
    <lineage>
        <taxon>Eukaryota</taxon>
        <taxon>Metazoa</taxon>
        <taxon>Chordata</taxon>
        <taxon>Tunicata</taxon>
        <taxon>Ascidiacea</taxon>
        <taxon>Phlebobranchia</taxon>
        <taxon>Cionidae</taxon>
        <taxon>Ciona</taxon>
    </lineage>
</organism>
<evidence type="ECO:0000256" key="4">
    <source>
        <dbReference type="ARBA" id="ARBA00023015"/>
    </source>
</evidence>
<dbReference type="PANTHER" id="PTHR24085:SF4">
    <property type="entry name" value="NUCLEAR HORMONE RECEPTOR HR38-RELATED"/>
    <property type="match status" value="1"/>
</dbReference>
<dbReference type="InterPro" id="IPR001628">
    <property type="entry name" value="Znf_hrmn_rcpt"/>
</dbReference>
<evidence type="ECO:0000313" key="11">
    <source>
        <dbReference type="Ensembl" id="ENSCSAVP00000008968.1"/>
    </source>
</evidence>
<dbReference type="PROSITE" id="PS00031">
    <property type="entry name" value="NUCLEAR_REC_DBD_1"/>
    <property type="match status" value="1"/>
</dbReference>
<dbReference type="Pfam" id="PF00105">
    <property type="entry name" value="zf-C4"/>
    <property type="match status" value="1"/>
</dbReference>
<keyword evidence="12" id="KW-1185">Reference proteome</keyword>
<dbReference type="SMART" id="SM00399">
    <property type="entry name" value="ZnF_C4"/>
    <property type="match status" value="1"/>
</dbReference>
<keyword evidence="4" id="KW-0805">Transcription regulation</keyword>
<feature type="region of interest" description="Disordered" evidence="9">
    <location>
        <begin position="436"/>
        <end position="461"/>
    </location>
</feature>
<protein>
    <recommendedName>
        <fullName evidence="10">Nuclear receptor domain-containing protein</fullName>
    </recommendedName>
</protein>
<dbReference type="GO" id="GO:0071376">
    <property type="term" value="P:cellular response to corticotropin-releasing hormone stimulus"/>
    <property type="evidence" value="ECO:0007669"/>
    <property type="project" value="TreeGrafter"/>
</dbReference>
<feature type="compositionally biased region" description="Low complexity" evidence="9">
    <location>
        <begin position="444"/>
        <end position="461"/>
    </location>
</feature>
<dbReference type="GO" id="GO:0008270">
    <property type="term" value="F:zinc ion binding"/>
    <property type="evidence" value="ECO:0007669"/>
    <property type="project" value="UniProtKB-KW"/>
</dbReference>
<dbReference type="AlphaFoldDB" id="H2YUF8"/>
<keyword evidence="1" id="KW-0479">Metal-binding</keyword>
<reference evidence="11" key="3">
    <citation type="submission" date="2025-09" db="UniProtKB">
        <authorList>
            <consortium name="Ensembl"/>
        </authorList>
    </citation>
    <scope>IDENTIFICATION</scope>
</reference>
<dbReference type="InterPro" id="IPR013088">
    <property type="entry name" value="Znf_NHR/GATA"/>
</dbReference>
<dbReference type="GO" id="GO:0005634">
    <property type="term" value="C:nucleus"/>
    <property type="evidence" value="ECO:0007669"/>
    <property type="project" value="TreeGrafter"/>
</dbReference>
<dbReference type="GO" id="GO:0000981">
    <property type="term" value="F:DNA-binding transcription factor activity, RNA polymerase II-specific"/>
    <property type="evidence" value="ECO:0007669"/>
    <property type="project" value="TreeGrafter"/>
</dbReference>
<dbReference type="STRING" id="51511.ENSCSAVP00000008968"/>
<name>H2YUF8_CIOSA</name>
<evidence type="ECO:0000256" key="9">
    <source>
        <dbReference type="SAM" id="MobiDB-lite"/>
    </source>
</evidence>
<keyword evidence="3" id="KW-0862">Zinc</keyword>
<feature type="domain" description="Nuclear receptor" evidence="10">
    <location>
        <begin position="473"/>
        <end position="548"/>
    </location>
</feature>
<evidence type="ECO:0000256" key="3">
    <source>
        <dbReference type="ARBA" id="ARBA00022833"/>
    </source>
</evidence>
<dbReference type="GeneTree" id="ENSGT00950000183038"/>
<dbReference type="Gene3D" id="3.30.50.10">
    <property type="entry name" value="Erythroid Transcription Factor GATA-1, subunit A"/>
    <property type="match status" value="1"/>
</dbReference>
<dbReference type="Proteomes" id="UP000007875">
    <property type="component" value="Unassembled WGS sequence"/>
</dbReference>
<proteinExistence type="predicted"/>